<gene>
    <name evidence="1" type="ORF">U0035_08660</name>
</gene>
<reference evidence="1 2" key="1">
    <citation type="submission" date="2023-12" db="EMBL/GenBank/DDBJ databases">
        <title>Genome sequencing and assembly of bacterial species from a model synthetic community.</title>
        <authorList>
            <person name="Hogle S.L."/>
        </authorList>
    </citation>
    <scope>NUCLEOTIDE SEQUENCE [LARGE SCALE GENOMIC DNA]</scope>
    <source>
        <strain evidence="1 2">HAMBI_3031</strain>
    </source>
</reference>
<name>A0ABZ0WC51_9BACT</name>
<protein>
    <submittedName>
        <fullName evidence="1">Uncharacterized protein</fullName>
    </submittedName>
</protein>
<dbReference type="EMBL" id="CP139960">
    <property type="protein sequence ID" value="WQD40214.1"/>
    <property type="molecule type" value="Genomic_DNA"/>
</dbReference>
<organism evidence="1 2">
    <name type="scientific">Niabella yanshanensis</name>
    <dbReference type="NCBI Taxonomy" id="577386"/>
    <lineage>
        <taxon>Bacteria</taxon>
        <taxon>Pseudomonadati</taxon>
        <taxon>Bacteroidota</taxon>
        <taxon>Chitinophagia</taxon>
        <taxon>Chitinophagales</taxon>
        <taxon>Chitinophagaceae</taxon>
        <taxon>Niabella</taxon>
    </lineage>
</organism>
<sequence>MNQKLYSTFRLALGIFIMLGIAETGSALPRHYRQKLKTISSHPMVTLQKKPQSMQLIIAYWSQFIEATKNHLG</sequence>
<dbReference type="RefSeq" id="WP_162817763.1">
    <property type="nucleotide sequence ID" value="NZ_CP139960.1"/>
</dbReference>
<accession>A0ABZ0WC51</accession>
<evidence type="ECO:0000313" key="1">
    <source>
        <dbReference type="EMBL" id="WQD40214.1"/>
    </source>
</evidence>
<proteinExistence type="predicted"/>
<dbReference type="Proteomes" id="UP001325680">
    <property type="component" value="Chromosome"/>
</dbReference>
<evidence type="ECO:0000313" key="2">
    <source>
        <dbReference type="Proteomes" id="UP001325680"/>
    </source>
</evidence>
<keyword evidence="2" id="KW-1185">Reference proteome</keyword>